<dbReference type="InterPro" id="IPR052622">
    <property type="entry name" value="Glycosyltransferase_G1"/>
</dbReference>
<dbReference type="WBParaSite" id="MCU_005961-RC">
    <property type="protein sequence ID" value="MCU_005961-RC"/>
    <property type="gene ID" value="MCU_005961"/>
</dbReference>
<evidence type="ECO:0000313" key="3">
    <source>
        <dbReference type="WBParaSite" id="MCU_005961-RC"/>
    </source>
</evidence>
<dbReference type="PANTHER" id="PTHR46660">
    <property type="match status" value="1"/>
</dbReference>
<dbReference type="SUPFAM" id="SSF53756">
    <property type="entry name" value="UDP-Glycosyltransferase/glycogen phosphorylase"/>
    <property type="match status" value="1"/>
</dbReference>
<dbReference type="GO" id="GO:0016757">
    <property type="term" value="F:glycosyltransferase activity"/>
    <property type="evidence" value="ECO:0007669"/>
    <property type="project" value="UniProtKB-KW"/>
</dbReference>
<dbReference type="CDD" id="cd03801">
    <property type="entry name" value="GT4_PimA-like"/>
    <property type="match status" value="1"/>
</dbReference>
<reference evidence="3" key="1">
    <citation type="submission" date="2019-11" db="UniProtKB">
        <authorList>
            <consortium name="WormBaseParasite"/>
        </authorList>
    </citation>
    <scope>IDENTIFICATION</scope>
</reference>
<keyword evidence="1" id="KW-0328">Glycosyltransferase</keyword>
<dbReference type="PANTHER" id="PTHR46660:SF2">
    <property type="entry name" value="GLYCOSYLTRANSFERASE 1 DOMAIN-CONTAINING PROTEIN 1"/>
    <property type="match status" value="1"/>
</dbReference>
<sequence length="376" mass="42037">MSASSNTNLQVKSEFQASKFRIILISKSEFGCGNYTTVARIKRGISEVERSLPVDLTGLDASLLRRSLSTNSACATFLIGLNVFRSAFLSTYVSNTTKLIYICGGTDINEDVKIPQRFQRISEAISKSRSFYFSAVVTFCESMKHQFLHFWPTYPGLLRTIPQSVVVNRSDALKNADVLAAIEAELGTKLSPFVLFVGRLRPIKDPAYILQPFIEFLKKSKHRIQLLFVGSIEDHCEEVEAVQSKISSCESVHWIESIPQPQVHALMTAAVCLVNSSLSEGQPLSVMEAMALGCPVVARSIPGNLDLIDHEKTGLIFDSQNGFKDCLQRLLTDEALRVAISTRAMEKMKRPEFQLHNEAAAYLDLLRELQTRQTHW</sequence>
<evidence type="ECO:0000259" key="2">
    <source>
        <dbReference type="Pfam" id="PF00534"/>
    </source>
</evidence>
<dbReference type="AlphaFoldDB" id="A0A5K3F6R5"/>
<protein>
    <submittedName>
        <fullName evidence="3">Glycos_transf_1 domain-containing protein</fullName>
    </submittedName>
</protein>
<feature type="domain" description="Glycosyl transferase family 1" evidence="2">
    <location>
        <begin position="191"/>
        <end position="344"/>
    </location>
</feature>
<evidence type="ECO:0000256" key="1">
    <source>
        <dbReference type="ARBA" id="ARBA00022676"/>
    </source>
</evidence>
<dbReference type="Pfam" id="PF00534">
    <property type="entry name" value="Glycos_transf_1"/>
    <property type="match status" value="1"/>
</dbReference>
<dbReference type="Gene3D" id="3.40.50.2000">
    <property type="entry name" value="Glycogen Phosphorylase B"/>
    <property type="match status" value="2"/>
</dbReference>
<keyword evidence="1" id="KW-0808">Transferase</keyword>
<accession>A0A5K3F6R5</accession>
<proteinExistence type="predicted"/>
<dbReference type="InterPro" id="IPR001296">
    <property type="entry name" value="Glyco_trans_1"/>
</dbReference>
<organism evidence="3">
    <name type="scientific">Mesocestoides corti</name>
    <name type="common">Flatworm</name>
    <dbReference type="NCBI Taxonomy" id="53468"/>
    <lineage>
        <taxon>Eukaryota</taxon>
        <taxon>Metazoa</taxon>
        <taxon>Spiralia</taxon>
        <taxon>Lophotrochozoa</taxon>
        <taxon>Platyhelminthes</taxon>
        <taxon>Cestoda</taxon>
        <taxon>Eucestoda</taxon>
        <taxon>Cyclophyllidea</taxon>
        <taxon>Mesocestoididae</taxon>
        <taxon>Mesocestoides</taxon>
    </lineage>
</organism>
<name>A0A5K3F6R5_MESCO</name>